<evidence type="ECO:0000256" key="2">
    <source>
        <dbReference type="ARBA" id="ARBA00022475"/>
    </source>
</evidence>
<dbReference type="PROSITE" id="PS00211">
    <property type="entry name" value="ABC_TRANSPORTER_1"/>
    <property type="match status" value="1"/>
</dbReference>
<comment type="caution">
    <text evidence="10">The sequence shown here is derived from an EMBL/GenBank/DDBJ whole genome shotgun (WGS) entry which is preliminary data.</text>
</comment>
<dbReference type="GO" id="GO:0016887">
    <property type="term" value="F:ATP hydrolysis activity"/>
    <property type="evidence" value="ECO:0007669"/>
    <property type="project" value="InterPro"/>
</dbReference>
<evidence type="ECO:0000256" key="6">
    <source>
        <dbReference type="ARBA" id="ARBA00022840"/>
    </source>
</evidence>
<dbReference type="Gene3D" id="3.40.50.300">
    <property type="entry name" value="P-loop containing nucleotide triphosphate hydrolases"/>
    <property type="match status" value="2"/>
</dbReference>
<keyword evidence="1" id="KW-0813">Transport</keyword>
<dbReference type="GO" id="GO:0005524">
    <property type="term" value="F:ATP binding"/>
    <property type="evidence" value="ECO:0007669"/>
    <property type="project" value="UniProtKB-KW"/>
</dbReference>
<dbReference type="SMART" id="SM00382">
    <property type="entry name" value="AAA"/>
    <property type="match status" value="2"/>
</dbReference>
<keyword evidence="4" id="KW-0677">Repeat</keyword>
<feature type="domain" description="ABC transporter" evidence="9">
    <location>
        <begin position="22"/>
        <end position="258"/>
    </location>
</feature>
<keyword evidence="6 10" id="KW-0067">ATP-binding</keyword>
<evidence type="ECO:0000256" key="5">
    <source>
        <dbReference type="ARBA" id="ARBA00022741"/>
    </source>
</evidence>
<dbReference type="InterPro" id="IPR027417">
    <property type="entry name" value="P-loop_NTPase"/>
</dbReference>
<dbReference type="Pfam" id="PF00005">
    <property type="entry name" value="ABC_tran"/>
    <property type="match status" value="2"/>
</dbReference>
<dbReference type="InterPro" id="IPR050107">
    <property type="entry name" value="ABC_carbohydrate_import_ATPase"/>
</dbReference>
<evidence type="ECO:0000259" key="9">
    <source>
        <dbReference type="PROSITE" id="PS50893"/>
    </source>
</evidence>
<dbReference type="InterPro" id="IPR003593">
    <property type="entry name" value="AAA+_ATPase"/>
</dbReference>
<accession>A0A5R9J2J1</accession>
<reference evidence="10 11" key="1">
    <citation type="submission" date="2019-05" db="EMBL/GenBank/DDBJ databases">
        <authorList>
            <person name="Pankratov T."/>
            <person name="Grouzdev D."/>
        </authorList>
    </citation>
    <scope>NUCLEOTIDE SEQUENCE [LARGE SCALE GENOMIC DNA]</scope>
    <source>
        <strain evidence="10 11">KEBCLARHB70R</strain>
    </source>
</reference>
<evidence type="ECO:0000256" key="4">
    <source>
        <dbReference type="ARBA" id="ARBA00022737"/>
    </source>
</evidence>
<dbReference type="AlphaFoldDB" id="A0A5R9J2J1"/>
<dbReference type="InterPro" id="IPR003439">
    <property type="entry name" value="ABC_transporter-like_ATP-bd"/>
</dbReference>
<dbReference type="PANTHER" id="PTHR43790">
    <property type="entry name" value="CARBOHYDRATE TRANSPORT ATP-BINDING PROTEIN MG119-RELATED"/>
    <property type="match status" value="1"/>
</dbReference>
<keyword evidence="11" id="KW-1185">Reference proteome</keyword>
<keyword evidence="7" id="KW-1278">Translocase</keyword>
<dbReference type="CDD" id="cd03216">
    <property type="entry name" value="ABC_Carb_Monos_I"/>
    <property type="match status" value="1"/>
</dbReference>
<gene>
    <name evidence="10" type="ORF">FE263_15430</name>
</gene>
<dbReference type="PROSITE" id="PS50893">
    <property type="entry name" value="ABC_TRANSPORTER_2"/>
    <property type="match status" value="2"/>
</dbReference>
<name>A0A5R9J2J1_9PROT</name>
<proteinExistence type="predicted"/>
<dbReference type="SUPFAM" id="SSF52540">
    <property type="entry name" value="P-loop containing nucleoside triphosphate hydrolases"/>
    <property type="match status" value="2"/>
</dbReference>
<dbReference type="RefSeq" id="WP_138326914.1">
    <property type="nucleotide sequence ID" value="NZ_VCDI01000005.1"/>
</dbReference>
<evidence type="ECO:0000313" key="10">
    <source>
        <dbReference type="EMBL" id="TLU71844.1"/>
    </source>
</evidence>
<keyword evidence="8" id="KW-0472">Membrane</keyword>
<dbReference type="EMBL" id="VCDI01000005">
    <property type="protein sequence ID" value="TLU71844.1"/>
    <property type="molecule type" value="Genomic_DNA"/>
</dbReference>
<keyword evidence="5" id="KW-0547">Nucleotide-binding</keyword>
<dbReference type="Proteomes" id="UP000305654">
    <property type="component" value="Unassembled WGS sequence"/>
</dbReference>
<dbReference type="OrthoDB" id="39350at2"/>
<evidence type="ECO:0000256" key="8">
    <source>
        <dbReference type="ARBA" id="ARBA00023136"/>
    </source>
</evidence>
<evidence type="ECO:0000256" key="1">
    <source>
        <dbReference type="ARBA" id="ARBA00022448"/>
    </source>
</evidence>
<dbReference type="InterPro" id="IPR017871">
    <property type="entry name" value="ABC_transporter-like_CS"/>
</dbReference>
<feature type="domain" description="ABC transporter" evidence="9">
    <location>
        <begin position="272"/>
        <end position="515"/>
    </location>
</feature>
<keyword evidence="3" id="KW-0762">Sugar transport</keyword>
<keyword evidence="2" id="KW-1003">Cell membrane</keyword>
<dbReference type="PANTHER" id="PTHR43790:SF3">
    <property type="entry name" value="D-ALLOSE IMPORT ATP-BINDING PROTEIN ALSA-RELATED"/>
    <property type="match status" value="1"/>
</dbReference>
<evidence type="ECO:0000256" key="7">
    <source>
        <dbReference type="ARBA" id="ARBA00022967"/>
    </source>
</evidence>
<evidence type="ECO:0000313" key="11">
    <source>
        <dbReference type="Proteomes" id="UP000305654"/>
    </source>
</evidence>
<evidence type="ECO:0000256" key="3">
    <source>
        <dbReference type="ARBA" id="ARBA00022597"/>
    </source>
</evidence>
<sequence length="530" mass="57472">MSDASGRPATTDGSASIGRPAIECRSLSKGFDGVPVLRGVSVSFMPGSVNVLAGENGAGKSTLFKLISGQLTPDGGELWLEGERVRRFDPKLAQARGVSIIPQELAPIPEMRLWQNLLIGHETTGLFGLVRRRAMIEQARTMLEGVGLDIDPTVTMHTLGVAATQMVELLKATSWDSRIVLMDEPSSALSSRETEQLFRVIAMLRGRGACILYTSHRMEEIEAISDTVAIMRDGAIINHKPTRELTERQIIADMVGREITELFPDRMLGAGTHEPVLEVRDLRVSGYDNPVSFTLHAGEILGFGGLVGAGRSEMLEAIYGLRPATGSVTLNGEALPLGHMRNSIRRGIAMVPEDRKLAGVLTSLSIMDNLTLPHLDSFTGAAGFIDNGARRERSLDVLKRTRVAYATLGQRVGHLSGGNQQKVALARWLVTERPKVLILDEPTRGIDVGARSELYRLINDLAAQGVAILLASSDMPELINLSHRVLVMRGGGIMGELGRDELDQETILRLAMGRTTDDAHSKDTVDVAHH</sequence>
<organism evidence="10 11">
    <name type="scientific">Lichenicoccus roseus</name>
    <dbReference type="NCBI Taxonomy" id="2683649"/>
    <lineage>
        <taxon>Bacteria</taxon>
        <taxon>Pseudomonadati</taxon>
        <taxon>Pseudomonadota</taxon>
        <taxon>Alphaproteobacteria</taxon>
        <taxon>Acetobacterales</taxon>
        <taxon>Acetobacteraceae</taxon>
        <taxon>Lichenicoccus</taxon>
    </lineage>
</organism>
<dbReference type="CDD" id="cd03215">
    <property type="entry name" value="ABC_Carb_Monos_II"/>
    <property type="match status" value="1"/>
</dbReference>
<protein>
    <submittedName>
        <fullName evidence="10">Sugar ABC transporter ATP-binding protein</fullName>
    </submittedName>
</protein>